<comment type="subcellular location">
    <subcellularLocation>
        <location evidence="1">Membrane</location>
        <topology evidence="1">Single-pass type I membrane protein</topology>
    </subcellularLocation>
    <subcellularLocation>
        <location evidence="15">Synapse</location>
    </subcellularLocation>
</comment>
<evidence type="ECO:0000256" key="14">
    <source>
        <dbReference type="ARBA" id="ARBA00023319"/>
    </source>
</evidence>
<evidence type="ECO:0000256" key="3">
    <source>
        <dbReference type="ARBA" id="ARBA00022553"/>
    </source>
</evidence>
<evidence type="ECO:0000256" key="2">
    <source>
        <dbReference type="ARBA" id="ARBA00011902"/>
    </source>
</evidence>
<dbReference type="InterPro" id="IPR007110">
    <property type="entry name" value="Ig-like_dom"/>
</dbReference>
<dbReference type="InterPro" id="IPR000001">
    <property type="entry name" value="Kringle"/>
</dbReference>
<dbReference type="Gene3D" id="2.40.20.10">
    <property type="entry name" value="Plasminogen Kringle 4"/>
    <property type="match status" value="1"/>
</dbReference>
<feature type="domain" description="Protein kinase" evidence="20">
    <location>
        <begin position="689"/>
        <end position="960"/>
    </location>
</feature>
<keyword evidence="11 17" id="KW-1015">Disulfide bond</keyword>
<gene>
    <name evidence="24" type="ORF">PEVE_00023359</name>
</gene>
<sequence>MCGGLSNDSIKTVRQREGLSLLEGVRATRESTFHSNWYHSLKMKPPRERNQGRRVESMEEEKLEVTYTEESSISHIGQNICPSWHLSENEEQSRNEKNLIVALKSSVSIFCKPYSAGELCEPYLKGQQIYVNLERGSQASLSGKVELQYGLLKKFVSPECKDYVLPTLCNYVFPPCDLPYTAPKPRRFCRDDCMILQNNFCRVEFERARNFEKIQHLLPDCSSMPSEGAPGYNTCIRVVPPEKRPKFKVSLDDITMFETKPVIFKCRLDSKNLKTNITWYKDQQRIRDHKNFKISNFRWGSRLKIHRVGDAGVYRCEVEGPGGMVTAQAQLKINKLDPPEGTQTTTKIRNVSKRCNLYLFFCYRTLSSYGLCEPYRGNACAEFIGNESVWVEFPGQQQLIERKLGEALSFIKAADQFSENCTKYGIPGMCFHIFPTCDPLTRDAKPRLCREDCNALLKDVCLVELQFAAFDPTFKKVLPDCSALPKNGSKDHSYCKSIGIPEVSFEWSHSGILSGGSKVRTTLQDFIVQYGGGAGNVSSSGRPCRLWPDMDPPVHNYCRNPGGVRASPWCYVGVGDEKEFCDIEKCAEIGEPGKTGRQQPQGRPVARTIYVISAIMAVLIVAFLSIIVYLKVQHRKGALPQGDQASSGSISKSTQSTLQQPSFDLKQSITEIKSCVFNQNNAEVNHGKVMFLEALGEGGFAKVCKGSLIKMDSEMSGVEIAIKRLKSDVPPAAIENFKKETTILANLQDINILCLIGVSTGEEPRFMIFEYYTDIDLNRFLLDNASKLSGTIPCDLSEYNVLLDFALQIASGMDFLVEHKFVHRDLAARNCYVTEDNIVKISNLGIGSYKYPRDYSWVHSSALLPVRWMAPEALNSLHFTHQTDVWSYGVLLWELYTYGCHPYAGYSNQEAIEQIRSLQLLSCPDDCPARMFGLMRECWEESPSDRPPFSETCSRLREWAGDSIAESH</sequence>
<dbReference type="PROSITE" id="PS50835">
    <property type="entry name" value="IG_LIKE"/>
    <property type="match status" value="1"/>
</dbReference>
<evidence type="ECO:0000259" key="20">
    <source>
        <dbReference type="PROSITE" id="PS50011"/>
    </source>
</evidence>
<feature type="binding site" evidence="18">
    <location>
        <position position="723"/>
    </location>
    <ligand>
        <name>ATP</name>
        <dbReference type="ChEBI" id="CHEBI:30616"/>
    </ligand>
</feature>
<comment type="caution">
    <text evidence="24">The sequence shown here is derived from an EMBL/GenBank/DDBJ whole genome shotgun (WGS) entry which is preliminary data.</text>
</comment>
<keyword evidence="7 18" id="KW-0067">ATP-binding</keyword>
<evidence type="ECO:0000256" key="18">
    <source>
        <dbReference type="PROSITE-ProRule" id="PRU10141"/>
    </source>
</evidence>
<evidence type="ECO:0000256" key="4">
    <source>
        <dbReference type="ARBA" id="ARBA00022572"/>
    </source>
</evidence>
<dbReference type="InterPro" id="IPR041775">
    <property type="entry name" value="Ror-like_CRD"/>
</dbReference>
<evidence type="ECO:0000256" key="13">
    <source>
        <dbReference type="ARBA" id="ARBA00023180"/>
    </source>
</evidence>
<proteinExistence type="predicted"/>
<keyword evidence="5 19" id="KW-0812">Transmembrane</keyword>
<evidence type="ECO:0000256" key="17">
    <source>
        <dbReference type="PROSITE-ProRule" id="PRU00121"/>
    </source>
</evidence>
<keyword evidence="12" id="KW-0675">Receptor</keyword>
<dbReference type="InterPro" id="IPR000719">
    <property type="entry name" value="Prot_kinase_dom"/>
</dbReference>
<dbReference type="Gene3D" id="1.10.510.10">
    <property type="entry name" value="Transferase(Phosphotransferase) domain 1"/>
    <property type="match status" value="1"/>
</dbReference>
<dbReference type="Gene3D" id="1.10.2000.10">
    <property type="entry name" value="Frizzled cysteine-rich domain"/>
    <property type="match status" value="2"/>
</dbReference>
<evidence type="ECO:0000256" key="9">
    <source>
        <dbReference type="ARBA" id="ARBA00023018"/>
    </source>
</evidence>
<dbReference type="InterPro" id="IPR008266">
    <property type="entry name" value="Tyr_kinase_AS"/>
</dbReference>
<dbReference type="InterPro" id="IPR036179">
    <property type="entry name" value="Ig-like_dom_sf"/>
</dbReference>
<dbReference type="InterPro" id="IPR013806">
    <property type="entry name" value="Kringle-like"/>
</dbReference>
<evidence type="ECO:0000313" key="24">
    <source>
        <dbReference type="EMBL" id="CAH3015895.1"/>
    </source>
</evidence>
<dbReference type="SMART" id="SM00130">
    <property type="entry name" value="KR"/>
    <property type="match status" value="1"/>
</dbReference>
<dbReference type="PROSITE" id="PS50070">
    <property type="entry name" value="KRINGLE_2"/>
    <property type="match status" value="1"/>
</dbReference>
<evidence type="ECO:0000256" key="5">
    <source>
        <dbReference type="ARBA" id="ARBA00022692"/>
    </source>
</evidence>
<dbReference type="InterPro" id="IPR003599">
    <property type="entry name" value="Ig_sub"/>
</dbReference>
<evidence type="ECO:0000256" key="8">
    <source>
        <dbReference type="ARBA" id="ARBA00022989"/>
    </source>
</evidence>
<dbReference type="SMART" id="SM00408">
    <property type="entry name" value="IGc2"/>
    <property type="match status" value="1"/>
</dbReference>
<keyword evidence="13" id="KW-0325">Glycoprotein</keyword>
<dbReference type="Proteomes" id="UP001159427">
    <property type="component" value="Unassembled WGS sequence"/>
</dbReference>
<dbReference type="EC" id="2.7.10.1" evidence="2"/>
<evidence type="ECO:0000256" key="12">
    <source>
        <dbReference type="ARBA" id="ARBA00023170"/>
    </source>
</evidence>
<keyword evidence="9" id="KW-0770">Synapse</keyword>
<dbReference type="SUPFAM" id="SSF56112">
    <property type="entry name" value="Protein kinase-like (PK-like)"/>
    <property type="match status" value="1"/>
</dbReference>
<keyword evidence="6 18" id="KW-0547">Nucleotide-binding</keyword>
<dbReference type="InterPro" id="IPR020067">
    <property type="entry name" value="Frizzled_dom"/>
</dbReference>
<evidence type="ECO:0000259" key="22">
    <source>
        <dbReference type="PROSITE" id="PS50070"/>
    </source>
</evidence>
<feature type="transmembrane region" description="Helical" evidence="19">
    <location>
        <begin position="609"/>
        <end position="630"/>
    </location>
</feature>
<dbReference type="PANTHER" id="PTHR24416">
    <property type="entry name" value="TYROSINE-PROTEIN KINASE RECEPTOR"/>
    <property type="match status" value="1"/>
</dbReference>
<dbReference type="PROSITE" id="PS00107">
    <property type="entry name" value="PROTEIN_KINASE_ATP"/>
    <property type="match status" value="1"/>
</dbReference>
<dbReference type="InterPro" id="IPR050122">
    <property type="entry name" value="RTK"/>
</dbReference>
<dbReference type="InterPro" id="IPR036790">
    <property type="entry name" value="Frizzled_dom_sf"/>
</dbReference>
<keyword evidence="4 17" id="KW-0420">Kringle</keyword>
<dbReference type="InterPro" id="IPR001245">
    <property type="entry name" value="Ser-Thr/Tyr_kinase_cat_dom"/>
</dbReference>
<evidence type="ECO:0000256" key="10">
    <source>
        <dbReference type="ARBA" id="ARBA00023136"/>
    </source>
</evidence>
<dbReference type="Gene3D" id="2.60.40.10">
    <property type="entry name" value="Immunoglobulins"/>
    <property type="match status" value="1"/>
</dbReference>
<dbReference type="SUPFAM" id="SSF57440">
    <property type="entry name" value="Kringle-like"/>
    <property type="match status" value="1"/>
</dbReference>
<keyword evidence="14" id="KW-0393">Immunoglobulin domain</keyword>
<dbReference type="PROSITE" id="PS00021">
    <property type="entry name" value="KRINGLE_1"/>
    <property type="match status" value="1"/>
</dbReference>
<name>A0ABN8LJV7_9CNID</name>
<dbReference type="SUPFAM" id="SSF48726">
    <property type="entry name" value="Immunoglobulin"/>
    <property type="match status" value="1"/>
</dbReference>
<dbReference type="InterPro" id="IPR003598">
    <property type="entry name" value="Ig_sub2"/>
</dbReference>
<dbReference type="PROSITE" id="PS00109">
    <property type="entry name" value="PROTEIN_KINASE_TYR"/>
    <property type="match status" value="1"/>
</dbReference>
<dbReference type="PROSITE" id="PS50038">
    <property type="entry name" value="FZ"/>
    <property type="match status" value="2"/>
</dbReference>
<dbReference type="Pfam" id="PF07679">
    <property type="entry name" value="I-set"/>
    <property type="match status" value="1"/>
</dbReference>
<feature type="domain" description="Kringle" evidence="22">
    <location>
        <begin position="533"/>
        <end position="586"/>
    </location>
</feature>
<dbReference type="PROSITE" id="PS50011">
    <property type="entry name" value="PROTEIN_KINASE_DOM"/>
    <property type="match status" value="1"/>
</dbReference>
<comment type="caution">
    <text evidence="17">Lacks conserved residue(s) required for the propagation of feature annotation.</text>
</comment>
<evidence type="ECO:0000259" key="21">
    <source>
        <dbReference type="PROSITE" id="PS50038"/>
    </source>
</evidence>
<dbReference type="Pfam" id="PF07714">
    <property type="entry name" value="PK_Tyr_Ser-Thr"/>
    <property type="match status" value="1"/>
</dbReference>
<keyword evidence="3" id="KW-0597">Phosphoprotein</keyword>
<dbReference type="EMBL" id="CALNXI010000031">
    <property type="protein sequence ID" value="CAH3015895.1"/>
    <property type="molecule type" value="Genomic_DNA"/>
</dbReference>
<evidence type="ECO:0000256" key="19">
    <source>
        <dbReference type="SAM" id="Phobius"/>
    </source>
</evidence>
<dbReference type="CDD" id="cd07459">
    <property type="entry name" value="CRD_TK_ROR_like"/>
    <property type="match status" value="1"/>
</dbReference>
<keyword evidence="25" id="KW-1185">Reference proteome</keyword>
<comment type="catalytic activity">
    <reaction evidence="16">
        <text>L-tyrosyl-[protein] + ATP = O-phospho-L-tyrosyl-[protein] + ADP + H(+)</text>
        <dbReference type="Rhea" id="RHEA:10596"/>
        <dbReference type="Rhea" id="RHEA-COMP:10136"/>
        <dbReference type="Rhea" id="RHEA-COMP:20101"/>
        <dbReference type="ChEBI" id="CHEBI:15378"/>
        <dbReference type="ChEBI" id="CHEBI:30616"/>
        <dbReference type="ChEBI" id="CHEBI:46858"/>
        <dbReference type="ChEBI" id="CHEBI:61978"/>
        <dbReference type="ChEBI" id="CHEBI:456216"/>
        <dbReference type="EC" id="2.7.10.1"/>
    </reaction>
</comment>
<dbReference type="InterPro" id="IPR038178">
    <property type="entry name" value="Kringle_sf"/>
</dbReference>
<accession>A0ABN8LJV7</accession>
<dbReference type="PRINTS" id="PR00109">
    <property type="entry name" value="TYRKINASE"/>
</dbReference>
<dbReference type="InterPro" id="IPR020635">
    <property type="entry name" value="Tyr_kinase_cat_dom"/>
</dbReference>
<feature type="disulfide bond" evidence="17">
    <location>
        <begin position="558"/>
        <end position="581"/>
    </location>
</feature>
<evidence type="ECO:0000256" key="16">
    <source>
        <dbReference type="ARBA" id="ARBA00051243"/>
    </source>
</evidence>
<dbReference type="Gene3D" id="3.30.200.20">
    <property type="entry name" value="Phosphorylase Kinase, domain 1"/>
    <property type="match status" value="1"/>
</dbReference>
<evidence type="ECO:0000259" key="23">
    <source>
        <dbReference type="PROSITE" id="PS50835"/>
    </source>
</evidence>
<feature type="domain" description="FZ" evidence="21">
    <location>
        <begin position="367"/>
        <end position="498"/>
    </location>
</feature>
<evidence type="ECO:0000256" key="15">
    <source>
        <dbReference type="ARBA" id="ARBA00034103"/>
    </source>
</evidence>
<dbReference type="Pfam" id="PF01392">
    <property type="entry name" value="Fz"/>
    <property type="match status" value="2"/>
</dbReference>
<evidence type="ECO:0000256" key="11">
    <source>
        <dbReference type="ARBA" id="ARBA00023157"/>
    </source>
</evidence>
<dbReference type="CDD" id="cd00096">
    <property type="entry name" value="Ig"/>
    <property type="match status" value="1"/>
</dbReference>
<dbReference type="SMART" id="SM00409">
    <property type="entry name" value="IG"/>
    <property type="match status" value="1"/>
</dbReference>
<keyword evidence="8 19" id="KW-1133">Transmembrane helix</keyword>
<feature type="domain" description="FZ" evidence="21">
    <location>
        <begin position="106"/>
        <end position="238"/>
    </location>
</feature>
<dbReference type="InterPro" id="IPR013098">
    <property type="entry name" value="Ig_I-set"/>
</dbReference>
<dbReference type="SMART" id="SM00219">
    <property type="entry name" value="TyrKc"/>
    <property type="match status" value="1"/>
</dbReference>
<evidence type="ECO:0000256" key="7">
    <source>
        <dbReference type="ARBA" id="ARBA00022840"/>
    </source>
</evidence>
<feature type="domain" description="Ig-like" evidence="23">
    <location>
        <begin position="245"/>
        <end position="332"/>
    </location>
</feature>
<dbReference type="PANTHER" id="PTHR24416:SF611">
    <property type="entry name" value="TYROSINE-PROTEIN KINASE TRANSMEMBRANE RECEPTOR ROR"/>
    <property type="match status" value="1"/>
</dbReference>
<evidence type="ECO:0000313" key="25">
    <source>
        <dbReference type="Proteomes" id="UP001159427"/>
    </source>
</evidence>
<dbReference type="InterPro" id="IPR013783">
    <property type="entry name" value="Ig-like_fold"/>
</dbReference>
<dbReference type="InterPro" id="IPR018056">
    <property type="entry name" value="Kringle_CS"/>
</dbReference>
<reference evidence="24 25" key="1">
    <citation type="submission" date="2022-05" db="EMBL/GenBank/DDBJ databases">
        <authorList>
            <consortium name="Genoscope - CEA"/>
            <person name="William W."/>
        </authorList>
    </citation>
    <scope>NUCLEOTIDE SEQUENCE [LARGE SCALE GENOMIC DNA]</scope>
</reference>
<dbReference type="InterPro" id="IPR017441">
    <property type="entry name" value="Protein_kinase_ATP_BS"/>
</dbReference>
<protein>
    <recommendedName>
        <fullName evidence="2">receptor protein-tyrosine kinase</fullName>
        <ecNumber evidence="2">2.7.10.1</ecNumber>
    </recommendedName>
</protein>
<organism evidence="24 25">
    <name type="scientific">Porites evermanni</name>
    <dbReference type="NCBI Taxonomy" id="104178"/>
    <lineage>
        <taxon>Eukaryota</taxon>
        <taxon>Metazoa</taxon>
        <taxon>Cnidaria</taxon>
        <taxon>Anthozoa</taxon>
        <taxon>Hexacorallia</taxon>
        <taxon>Scleractinia</taxon>
        <taxon>Fungiina</taxon>
        <taxon>Poritidae</taxon>
        <taxon>Porites</taxon>
    </lineage>
</organism>
<keyword evidence="10 19" id="KW-0472">Membrane</keyword>
<evidence type="ECO:0000256" key="6">
    <source>
        <dbReference type="ARBA" id="ARBA00022741"/>
    </source>
</evidence>
<evidence type="ECO:0000256" key="1">
    <source>
        <dbReference type="ARBA" id="ARBA00004479"/>
    </source>
</evidence>
<dbReference type="InterPro" id="IPR011009">
    <property type="entry name" value="Kinase-like_dom_sf"/>
</dbReference>